<comment type="caution">
    <text evidence="1">The sequence shown here is derived from an EMBL/GenBank/DDBJ whole genome shotgun (WGS) entry which is preliminary data.</text>
</comment>
<dbReference type="Proteomes" id="UP000192353">
    <property type="component" value="Unassembled WGS sequence"/>
</dbReference>
<protein>
    <recommendedName>
        <fullName evidence="3">Restriction endonuclease type IV Mrr domain-containing protein</fullName>
    </recommendedName>
</protein>
<reference evidence="1 2" key="1">
    <citation type="submission" date="2017-03" db="EMBL/GenBank/DDBJ databases">
        <title>Phylogenomics and comparative genomics of Lactobacillus salivarius, a mammalian gut commensal.</title>
        <authorList>
            <person name="Harris H.M."/>
        </authorList>
    </citation>
    <scope>NUCLEOTIDE SEQUENCE [LARGE SCALE GENOMIC DNA]</scope>
    <source>
        <strain evidence="1 2">AH4231</strain>
    </source>
</reference>
<evidence type="ECO:0000313" key="1">
    <source>
        <dbReference type="EMBL" id="OQR24807.1"/>
    </source>
</evidence>
<evidence type="ECO:0008006" key="3">
    <source>
        <dbReference type="Google" id="ProtNLM"/>
    </source>
</evidence>
<organism evidence="1 2">
    <name type="scientific">Ligilactobacillus salivarius</name>
    <dbReference type="NCBI Taxonomy" id="1624"/>
    <lineage>
        <taxon>Bacteria</taxon>
        <taxon>Bacillati</taxon>
        <taxon>Bacillota</taxon>
        <taxon>Bacilli</taxon>
        <taxon>Lactobacillales</taxon>
        <taxon>Lactobacillaceae</taxon>
        <taxon>Ligilactobacillus</taxon>
    </lineage>
</organism>
<gene>
    <name evidence="1" type="ORF">B6U37_07350</name>
</gene>
<dbReference type="AlphaFoldDB" id="A0A1V9SYJ2"/>
<sequence length="142" mass="16525">MEYDFKYLVDKYTLPGAREKFKKICIEIFQEKIGPLAKEAAVSQGDDGIDVLVGDLDDRPSIYQCKFFIDGIGDSQKQQIRESFRTVITKHPNISSWYLCVPIGLKINELSWWSRWKSKMQAEHKIKIELCDGAFLLKEFKK</sequence>
<dbReference type="RefSeq" id="WP_003702090.1">
    <property type="nucleotide sequence ID" value="NZ_NBER01000041.1"/>
</dbReference>
<name>A0A1V9SYJ2_9LACO</name>
<proteinExistence type="predicted"/>
<dbReference type="EMBL" id="NBEY01000055">
    <property type="protein sequence ID" value="OQR24807.1"/>
    <property type="molecule type" value="Genomic_DNA"/>
</dbReference>
<evidence type="ECO:0000313" key="2">
    <source>
        <dbReference type="Proteomes" id="UP000192353"/>
    </source>
</evidence>
<accession>A0A1V9SYJ2</accession>